<organism evidence="6 7">
    <name type="scientific">Chelonia mydas</name>
    <name type="common">Green sea-turtle</name>
    <name type="synonym">Chelonia agassizi</name>
    <dbReference type="NCBI Taxonomy" id="8469"/>
    <lineage>
        <taxon>Eukaryota</taxon>
        <taxon>Metazoa</taxon>
        <taxon>Chordata</taxon>
        <taxon>Craniata</taxon>
        <taxon>Vertebrata</taxon>
        <taxon>Euteleostomi</taxon>
        <taxon>Archelosauria</taxon>
        <taxon>Testudinata</taxon>
        <taxon>Testudines</taxon>
        <taxon>Cryptodira</taxon>
        <taxon>Durocryptodira</taxon>
        <taxon>Americhelydia</taxon>
        <taxon>Chelonioidea</taxon>
        <taxon>Cheloniidae</taxon>
        <taxon>Chelonia</taxon>
    </lineage>
</organism>
<accession>M7BPR7</accession>
<keyword evidence="2 3" id="KW-0175">Coiled coil</keyword>
<evidence type="ECO:0000256" key="1">
    <source>
        <dbReference type="ARBA" id="ARBA00022737"/>
    </source>
</evidence>
<reference evidence="7" key="1">
    <citation type="journal article" date="2013" name="Nat. Genet.">
        <title>The draft genomes of soft-shell turtle and green sea turtle yield insights into the development and evolution of the turtle-specific body plan.</title>
        <authorList>
            <person name="Wang Z."/>
            <person name="Pascual-Anaya J."/>
            <person name="Zadissa A."/>
            <person name="Li W."/>
            <person name="Niimura Y."/>
            <person name="Huang Z."/>
            <person name="Li C."/>
            <person name="White S."/>
            <person name="Xiong Z."/>
            <person name="Fang D."/>
            <person name="Wang B."/>
            <person name="Ming Y."/>
            <person name="Chen Y."/>
            <person name="Zheng Y."/>
            <person name="Kuraku S."/>
            <person name="Pignatelli M."/>
            <person name="Herrero J."/>
            <person name="Beal K."/>
            <person name="Nozawa M."/>
            <person name="Li Q."/>
            <person name="Wang J."/>
            <person name="Zhang H."/>
            <person name="Yu L."/>
            <person name="Shigenobu S."/>
            <person name="Wang J."/>
            <person name="Liu J."/>
            <person name="Flicek P."/>
            <person name="Searle S."/>
            <person name="Wang J."/>
            <person name="Kuratani S."/>
            <person name="Yin Y."/>
            <person name="Aken B."/>
            <person name="Zhang G."/>
            <person name="Irie N."/>
        </authorList>
    </citation>
    <scope>NUCLEOTIDE SEQUENCE [LARGE SCALE GENOMIC DNA]</scope>
</reference>
<evidence type="ECO:0000256" key="3">
    <source>
        <dbReference type="SAM" id="Coils"/>
    </source>
</evidence>
<name>M7BPR7_CHEMY</name>
<evidence type="ECO:0000313" key="7">
    <source>
        <dbReference type="Proteomes" id="UP000031443"/>
    </source>
</evidence>
<evidence type="ECO:0000259" key="5">
    <source>
        <dbReference type="Pfam" id="PF00432"/>
    </source>
</evidence>
<feature type="coiled-coil region" evidence="3">
    <location>
        <begin position="1"/>
        <end position="46"/>
    </location>
</feature>
<gene>
    <name evidence="6" type="ORF">UY3_02852</name>
</gene>
<dbReference type="AlphaFoldDB" id="M7BPR7"/>
<feature type="region of interest" description="Disordered" evidence="4">
    <location>
        <begin position="186"/>
        <end position="207"/>
    </location>
</feature>
<dbReference type="InterPro" id="IPR039902">
    <property type="entry name" value="CCDC148/CCDC112"/>
</dbReference>
<feature type="non-terminal residue" evidence="6">
    <location>
        <position position="1"/>
    </location>
</feature>
<dbReference type="eggNOG" id="ENOG502QUHE">
    <property type="taxonomic scope" value="Eukaryota"/>
</dbReference>
<feature type="compositionally biased region" description="Basic and acidic residues" evidence="4">
    <location>
        <begin position="226"/>
        <end position="241"/>
    </location>
</feature>
<dbReference type="Gene3D" id="1.50.10.20">
    <property type="match status" value="2"/>
</dbReference>
<evidence type="ECO:0000313" key="6">
    <source>
        <dbReference type="EMBL" id="EMP39901.1"/>
    </source>
</evidence>
<proteinExistence type="predicted"/>
<evidence type="ECO:0000256" key="2">
    <source>
        <dbReference type="ARBA" id="ARBA00023054"/>
    </source>
</evidence>
<feature type="domain" description="Prenyltransferase alpha-alpha toroid" evidence="5">
    <location>
        <begin position="468"/>
        <end position="728"/>
    </location>
</feature>
<dbReference type="InterPro" id="IPR001330">
    <property type="entry name" value="Prenyltrans"/>
</dbReference>
<dbReference type="STRING" id="8469.M7BPR7"/>
<dbReference type="PANTHER" id="PTHR21549">
    <property type="entry name" value="MUTATED IN BLADDER CANCER 1"/>
    <property type="match status" value="1"/>
</dbReference>
<protein>
    <recommendedName>
        <fullName evidence="5">Prenyltransferase alpha-alpha toroid domain-containing protein</fullName>
    </recommendedName>
</protein>
<evidence type="ECO:0000256" key="4">
    <source>
        <dbReference type="SAM" id="MobiDB-lite"/>
    </source>
</evidence>
<sequence length="788" mass="91412">VEKLREMMEEAENAINGFKEEQRLIYEELMKAEKTATNELSALQKKIDTWALGSSAIERVFKLPSGKIPVHKTLQNHLPEEVIEFERFLQQTGGRQGGWDDYDHQHFLKVWTKHKGKPSYIEEALEFLSRRTKEDIQQHETWYQEFLILEERKKESIEKWKMKKQQEKQEILKQKQKSEEMLKTENLQHEAAQKQKAEEERKKQQAAVEEWKRHKELEFAMKQASRQKEEEEREKKQQKERQRQFQLKLLLEKYTRQKEEQETLQRLEKEKREEAEREERKRIAAEAISKFQERDLHKLELKILEKQAKEEEKIEKEKRLAKLREKVEVHVTRDPSRLYKPTKGWEERTKEIGPTDVQPLLHIPHSEHRRSGSTSLGRLNGTTWQVTFWPRLQKPASPASGPGRQCCVLESRRTLYPRDQVTNRALLAPDVAGDADCARQVAARVGRADKMAAPEEDPGIGDEERLDFLKERHVRFFQRCLQILPERYSSLETSRLTIAFFALSGLDMLDSLDVVNKDDIIEWIYSLQVLPTEDKKPEVAGEGSWTSQRYLPKPKELFRVNQTYVFLPGSSLNSLLSPYPSDSLHIVNELYAAAVEFGAELKLSFKKNTRVWPFMVVKGPGISHPYDSGHIAMTYTGLSCLVILGDDLSRVNKDACLAGLRALQLEDGSFCAVLEGSENDMRFVYCASCICYMLNNWSGMDLKKAIEYIRRSMSYDNGLAQGAGLESHDALHAYFGICGLSLMEESGICKVHPALNVSTRTSERLQHLHQLWKTKDSKQCSDDVHIST</sequence>
<dbReference type="InterPro" id="IPR008930">
    <property type="entry name" value="Terpenoid_cyclase/PrenylTrfase"/>
</dbReference>
<dbReference type="GO" id="GO:0003824">
    <property type="term" value="F:catalytic activity"/>
    <property type="evidence" value="ECO:0007669"/>
    <property type="project" value="InterPro"/>
</dbReference>
<dbReference type="EMBL" id="KB515362">
    <property type="protein sequence ID" value="EMP39901.1"/>
    <property type="molecule type" value="Genomic_DNA"/>
</dbReference>
<dbReference type="Proteomes" id="UP000031443">
    <property type="component" value="Unassembled WGS sequence"/>
</dbReference>
<feature type="region of interest" description="Disordered" evidence="4">
    <location>
        <begin position="221"/>
        <end position="241"/>
    </location>
</feature>
<dbReference type="PANTHER" id="PTHR21549:SF0">
    <property type="entry name" value="COILED-COIL DOMAIN-CONTAINING PROTEIN 112"/>
    <property type="match status" value="1"/>
</dbReference>
<feature type="region of interest" description="Disordered" evidence="4">
    <location>
        <begin position="258"/>
        <end position="279"/>
    </location>
</feature>
<dbReference type="SUPFAM" id="SSF48239">
    <property type="entry name" value="Terpenoid cyclases/Protein prenyltransferases"/>
    <property type="match status" value="1"/>
</dbReference>
<dbReference type="Pfam" id="PF00432">
    <property type="entry name" value="Prenyltrans"/>
    <property type="match status" value="1"/>
</dbReference>
<keyword evidence="1" id="KW-0677">Repeat</keyword>
<keyword evidence="7" id="KW-1185">Reference proteome</keyword>